<dbReference type="RefSeq" id="WP_173534235.1">
    <property type="nucleotide sequence ID" value="NZ_CP054143.1"/>
</dbReference>
<keyword evidence="3" id="KW-0448">Lipopolysaccharide biosynthesis</keyword>
<dbReference type="UniPathway" id="UPA00501"/>
<evidence type="ECO:0000256" key="2">
    <source>
        <dbReference type="ARBA" id="ARBA00005222"/>
    </source>
</evidence>
<dbReference type="CDD" id="cd06532">
    <property type="entry name" value="Glyco_transf_25"/>
    <property type="match status" value="1"/>
</dbReference>
<comment type="pathway">
    <text evidence="1">Bacterial outer membrane biogenesis; lipooligosaccharide biosynthesis.</text>
</comment>
<keyword evidence="5" id="KW-0808">Transferase</keyword>
<dbReference type="AlphaFoldDB" id="A0A6M8SUD9"/>
<evidence type="ECO:0000313" key="6">
    <source>
        <dbReference type="Proteomes" id="UP000504844"/>
    </source>
</evidence>
<protein>
    <submittedName>
        <fullName evidence="5">Glycosyltransferase family 25 protein</fullName>
    </submittedName>
</protein>
<dbReference type="UniPathway" id="UPA00820"/>
<evidence type="ECO:0000256" key="1">
    <source>
        <dbReference type="ARBA" id="ARBA00005068"/>
    </source>
</evidence>
<dbReference type="Pfam" id="PF01755">
    <property type="entry name" value="Glyco_transf_25"/>
    <property type="match status" value="1"/>
</dbReference>
<evidence type="ECO:0000259" key="4">
    <source>
        <dbReference type="Pfam" id="PF01755"/>
    </source>
</evidence>
<keyword evidence="6" id="KW-1185">Reference proteome</keyword>
<accession>A0A6M8SUD9</accession>
<organism evidence="5 6">
    <name type="scientific">Deefgea piscis</name>
    <dbReference type="NCBI Taxonomy" id="2739061"/>
    <lineage>
        <taxon>Bacteria</taxon>
        <taxon>Pseudomonadati</taxon>
        <taxon>Pseudomonadota</taxon>
        <taxon>Betaproteobacteria</taxon>
        <taxon>Neisseriales</taxon>
        <taxon>Chitinibacteraceae</taxon>
        <taxon>Deefgea</taxon>
    </lineage>
</organism>
<dbReference type="InterPro" id="IPR002654">
    <property type="entry name" value="Glyco_trans_25"/>
</dbReference>
<evidence type="ECO:0000256" key="3">
    <source>
        <dbReference type="ARBA" id="ARBA00022985"/>
    </source>
</evidence>
<name>A0A6M8SUD9_9NEIS</name>
<dbReference type="GO" id="GO:0016740">
    <property type="term" value="F:transferase activity"/>
    <property type="evidence" value="ECO:0007669"/>
    <property type="project" value="UniProtKB-KW"/>
</dbReference>
<dbReference type="GO" id="GO:0009103">
    <property type="term" value="P:lipopolysaccharide biosynthetic process"/>
    <property type="evidence" value="ECO:0007669"/>
    <property type="project" value="UniProtKB-KW"/>
</dbReference>
<proteinExistence type="predicted"/>
<comment type="pathway">
    <text evidence="2">Glycan metabolism; lacto-N-neotetraose biosynthesis.</text>
</comment>
<dbReference type="KEGG" id="dee:HQN60_13965"/>
<dbReference type="EMBL" id="CP054143">
    <property type="protein sequence ID" value="QKJ67734.1"/>
    <property type="molecule type" value="Genomic_DNA"/>
</dbReference>
<gene>
    <name evidence="5" type="ORF">HQN60_13965</name>
</gene>
<sequence length="242" mass="27623">MKLTDLIDRIYVINLPERLDRKAQISSELKVQGIDWEANQVICWPAIRPDSAADFPTLGAHGCFLSHLAALEDALSLTQGWILILEDDAVLLPQLQAALPELAALITNEQADLIYLGSCQQQDQLPHVSLFAPSQHPIVGAHAYMVSRAFLSELIPYLQACLIRPAGHPLGGRLHFDGALSLFRQFNPNCRTWLAQHNLIEQRFSRSDIQPHWWYDQWPIIRQFAAWARQFKQHQRHMTIKL</sequence>
<reference evidence="5 6" key="1">
    <citation type="submission" date="2020-05" db="EMBL/GenBank/DDBJ databases">
        <title>Complete genome sequence of Deefgea sp. D17.</title>
        <authorList>
            <person name="Bae J.-W."/>
            <person name="Han J.E."/>
        </authorList>
    </citation>
    <scope>NUCLEOTIDE SEQUENCE [LARGE SCALE GENOMIC DNA]</scope>
    <source>
        <strain evidence="5 6">D17</strain>
    </source>
</reference>
<dbReference type="Proteomes" id="UP000504844">
    <property type="component" value="Chromosome"/>
</dbReference>
<evidence type="ECO:0000313" key="5">
    <source>
        <dbReference type="EMBL" id="QKJ67734.1"/>
    </source>
</evidence>
<feature type="domain" description="Glycosyl transferase family 25" evidence="4">
    <location>
        <begin position="9"/>
        <end position="122"/>
    </location>
</feature>